<dbReference type="Gene3D" id="3.60.10.10">
    <property type="entry name" value="Endonuclease/exonuclease/phosphatase"/>
    <property type="match status" value="1"/>
</dbReference>
<dbReference type="OrthoDB" id="6233216at2759"/>
<dbReference type="InterPro" id="IPR007110">
    <property type="entry name" value="Ig-like_dom"/>
</dbReference>
<feature type="domain" description="Ig-like" evidence="1">
    <location>
        <begin position="1"/>
        <end position="86"/>
    </location>
</feature>
<dbReference type="EMBL" id="UZAN01059436">
    <property type="protein sequence ID" value="VDP92349.1"/>
    <property type="molecule type" value="Genomic_DNA"/>
</dbReference>
<dbReference type="InterPro" id="IPR013783">
    <property type="entry name" value="Ig-like_fold"/>
</dbReference>
<organism evidence="2 3">
    <name type="scientific">Echinostoma caproni</name>
    <dbReference type="NCBI Taxonomy" id="27848"/>
    <lineage>
        <taxon>Eukaryota</taxon>
        <taxon>Metazoa</taxon>
        <taxon>Spiralia</taxon>
        <taxon>Lophotrochozoa</taxon>
        <taxon>Platyhelminthes</taxon>
        <taxon>Trematoda</taxon>
        <taxon>Digenea</taxon>
        <taxon>Plagiorchiida</taxon>
        <taxon>Echinostomata</taxon>
        <taxon>Echinostomatoidea</taxon>
        <taxon>Echinostomatidae</taxon>
        <taxon>Echinostoma</taxon>
    </lineage>
</organism>
<gene>
    <name evidence="2" type="ORF">ECPE_LOCUS15077</name>
</gene>
<dbReference type="InterPro" id="IPR036691">
    <property type="entry name" value="Endo/exonu/phosph_ase_sf"/>
</dbReference>
<dbReference type="SMART" id="SM00408">
    <property type="entry name" value="IGc2"/>
    <property type="match status" value="1"/>
</dbReference>
<reference evidence="2 3" key="1">
    <citation type="submission" date="2018-11" db="EMBL/GenBank/DDBJ databases">
        <authorList>
            <consortium name="Pathogen Informatics"/>
        </authorList>
    </citation>
    <scope>NUCLEOTIDE SEQUENCE [LARGE SCALE GENOMIC DNA]</scope>
    <source>
        <strain evidence="2 3">Egypt</strain>
    </source>
</reference>
<evidence type="ECO:0000313" key="2">
    <source>
        <dbReference type="EMBL" id="VDP92349.1"/>
    </source>
</evidence>
<dbReference type="AlphaFoldDB" id="A0A3P8L9H1"/>
<dbReference type="Proteomes" id="UP000272942">
    <property type="component" value="Unassembled WGS sequence"/>
</dbReference>
<evidence type="ECO:0000313" key="3">
    <source>
        <dbReference type="Proteomes" id="UP000272942"/>
    </source>
</evidence>
<dbReference type="Gene3D" id="2.60.40.10">
    <property type="entry name" value="Immunoglobulins"/>
    <property type="match status" value="1"/>
</dbReference>
<dbReference type="CDD" id="cd00096">
    <property type="entry name" value="Ig"/>
    <property type="match status" value="1"/>
</dbReference>
<evidence type="ECO:0000259" key="1">
    <source>
        <dbReference type="PROSITE" id="PS50835"/>
    </source>
</evidence>
<dbReference type="PROSITE" id="PS50835">
    <property type="entry name" value="IG_LIKE"/>
    <property type="match status" value="1"/>
</dbReference>
<name>A0A3P8L9H1_9TREM</name>
<dbReference type="SUPFAM" id="SSF48726">
    <property type="entry name" value="Immunoglobulin"/>
    <property type="match status" value="1"/>
</dbReference>
<sequence>MGSNVTIFCQWTANPRAEVTWFRGLPIPQESDHSVDANAHPMPSSAVKSPKPRISQLVFHNFREEDMDEYSCRVKNSLGTTSRTMGILINGLLSKFSELVLRFQSSQWDIIAVTETWLTDDILDSELGLPGMSLLRRDRPTRSGCVLLYHRSDLQCNAVDPPVSAPD</sequence>
<keyword evidence="3" id="KW-1185">Reference proteome</keyword>
<proteinExistence type="predicted"/>
<dbReference type="InterPro" id="IPR003598">
    <property type="entry name" value="Ig_sub2"/>
</dbReference>
<dbReference type="InterPro" id="IPR036179">
    <property type="entry name" value="Ig-like_dom_sf"/>
</dbReference>
<accession>A0A3P8L9H1</accession>
<dbReference type="Pfam" id="PF13927">
    <property type="entry name" value="Ig_3"/>
    <property type="match status" value="1"/>
</dbReference>
<protein>
    <recommendedName>
        <fullName evidence="1">Ig-like domain-containing protein</fullName>
    </recommendedName>
</protein>